<name>A0ABT1RTE1_9FIRM</name>
<sequence length="247" mass="28168">MAICTKFEGYGLKDPLSDVSVIWQHLKANVNKNKFENQEVELTPKAYLKELDEAVAKDRKAHGRKPLKKSGEEKPKTKEAKCSTTNQDSEFMHRGGKPKGFFYLHHCTVDAKANIITDVFVTAGNVNDTIPYLDRIKAQMEKYGFAVKRVGIDAGYNTPYICKELYDMGIRAAVGHQHSRGAKGKIGKWQFKYIPEWDVYICPERTYLEYRTTNRDGYREYQVPKMLQETGTPDIEANMPDVDAACI</sequence>
<dbReference type="Proteomes" id="UP001524502">
    <property type="component" value="Unassembled WGS sequence"/>
</dbReference>
<evidence type="ECO:0008006" key="4">
    <source>
        <dbReference type="Google" id="ProtNLM"/>
    </source>
</evidence>
<organism evidence="2 3">
    <name type="scientific">Anaerovorax odorimutans</name>
    <dbReference type="NCBI Taxonomy" id="109327"/>
    <lineage>
        <taxon>Bacteria</taxon>
        <taxon>Bacillati</taxon>
        <taxon>Bacillota</taxon>
        <taxon>Clostridia</taxon>
        <taxon>Peptostreptococcales</taxon>
        <taxon>Anaerovoracaceae</taxon>
        <taxon>Anaerovorax</taxon>
    </lineage>
</organism>
<evidence type="ECO:0000313" key="3">
    <source>
        <dbReference type="Proteomes" id="UP001524502"/>
    </source>
</evidence>
<dbReference type="PANTHER" id="PTHR33408:SF2">
    <property type="entry name" value="TRANSPOSASE DDE DOMAIN-CONTAINING PROTEIN"/>
    <property type="match status" value="1"/>
</dbReference>
<protein>
    <recommendedName>
        <fullName evidence="4">Transposase IS4-like domain-containing protein</fullName>
    </recommendedName>
</protein>
<gene>
    <name evidence="2" type="ORF">NE619_17260</name>
</gene>
<dbReference type="PANTHER" id="PTHR33408">
    <property type="entry name" value="TRANSPOSASE"/>
    <property type="match status" value="1"/>
</dbReference>
<comment type="caution">
    <text evidence="2">The sequence shown here is derived from an EMBL/GenBank/DDBJ whole genome shotgun (WGS) entry which is preliminary data.</text>
</comment>
<feature type="compositionally biased region" description="Basic and acidic residues" evidence="1">
    <location>
        <begin position="69"/>
        <end position="81"/>
    </location>
</feature>
<proteinExistence type="predicted"/>
<evidence type="ECO:0000313" key="2">
    <source>
        <dbReference type="EMBL" id="MCQ4638481.1"/>
    </source>
</evidence>
<accession>A0ABT1RTE1</accession>
<feature type="compositionally biased region" description="Basic residues" evidence="1">
    <location>
        <begin position="59"/>
        <end position="68"/>
    </location>
</feature>
<evidence type="ECO:0000256" key="1">
    <source>
        <dbReference type="SAM" id="MobiDB-lite"/>
    </source>
</evidence>
<feature type="region of interest" description="Disordered" evidence="1">
    <location>
        <begin position="57"/>
        <end position="91"/>
    </location>
</feature>
<keyword evidence="3" id="KW-1185">Reference proteome</keyword>
<reference evidence="2 3" key="1">
    <citation type="submission" date="2022-06" db="EMBL/GenBank/DDBJ databases">
        <title>Isolation of gut microbiota from human fecal samples.</title>
        <authorList>
            <person name="Pamer E.G."/>
            <person name="Barat B."/>
            <person name="Waligurski E."/>
            <person name="Medina S."/>
            <person name="Paddock L."/>
            <person name="Mostad J."/>
        </authorList>
    </citation>
    <scope>NUCLEOTIDE SEQUENCE [LARGE SCALE GENOMIC DNA]</scope>
    <source>
        <strain evidence="2 3">SL.3.17</strain>
    </source>
</reference>
<dbReference type="EMBL" id="JANFXK010000031">
    <property type="protein sequence ID" value="MCQ4638481.1"/>
    <property type="molecule type" value="Genomic_DNA"/>
</dbReference>
<dbReference type="RefSeq" id="WP_256133684.1">
    <property type="nucleotide sequence ID" value="NZ_JANFXK010000031.1"/>
</dbReference>